<dbReference type="Proteomes" id="UP000619788">
    <property type="component" value="Unassembled WGS sequence"/>
</dbReference>
<dbReference type="RefSeq" id="WP_204063242.1">
    <property type="nucleotide sequence ID" value="NZ_BOOJ01000014.1"/>
</dbReference>
<organism evidence="2 3">
    <name type="scientific">Planobispora siamensis</name>
    <dbReference type="NCBI Taxonomy" id="936338"/>
    <lineage>
        <taxon>Bacteria</taxon>
        <taxon>Bacillati</taxon>
        <taxon>Actinomycetota</taxon>
        <taxon>Actinomycetes</taxon>
        <taxon>Streptosporangiales</taxon>
        <taxon>Streptosporangiaceae</taxon>
        <taxon>Planobispora</taxon>
    </lineage>
</organism>
<keyword evidence="3" id="KW-1185">Reference proteome</keyword>
<dbReference type="AlphaFoldDB" id="A0A8J3WJQ2"/>
<proteinExistence type="predicted"/>
<sequence length="145" mass="15291">MIAPADPGPPPGVGGWSPRENFDRVFEAHFAEIHRYIARRLYAELPQAASAREVTGLLGRRVVAVTSGGEEGDLGLGDRDVQVGVSVFIDPSTGLDRGGVTVAVKDGQGFPAGTVPIRIAEDTGWTDEQPRLPAGCRPKTGATCR</sequence>
<comment type="caution">
    <text evidence="2">The sequence shown here is derived from an EMBL/GenBank/DDBJ whole genome shotgun (WGS) entry which is preliminary data.</text>
</comment>
<evidence type="ECO:0000313" key="3">
    <source>
        <dbReference type="Proteomes" id="UP000619788"/>
    </source>
</evidence>
<protein>
    <submittedName>
        <fullName evidence="2">Uncharacterized protein</fullName>
    </submittedName>
</protein>
<reference evidence="2 3" key="1">
    <citation type="submission" date="2021-01" db="EMBL/GenBank/DDBJ databases">
        <title>Whole genome shotgun sequence of Planobispora siamensis NBRC 107568.</title>
        <authorList>
            <person name="Komaki H."/>
            <person name="Tamura T."/>
        </authorList>
    </citation>
    <scope>NUCLEOTIDE SEQUENCE [LARGE SCALE GENOMIC DNA]</scope>
    <source>
        <strain evidence="2 3">NBRC 107568</strain>
    </source>
</reference>
<accession>A0A8J3WJQ2</accession>
<dbReference type="EMBL" id="BOOJ01000014">
    <property type="protein sequence ID" value="GIH90917.1"/>
    <property type="molecule type" value="Genomic_DNA"/>
</dbReference>
<evidence type="ECO:0000313" key="2">
    <source>
        <dbReference type="EMBL" id="GIH90917.1"/>
    </source>
</evidence>
<name>A0A8J3WJQ2_9ACTN</name>
<feature type="region of interest" description="Disordered" evidence="1">
    <location>
        <begin position="126"/>
        <end position="145"/>
    </location>
</feature>
<evidence type="ECO:0000256" key="1">
    <source>
        <dbReference type="SAM" id="MobiDB-lite"/>
    </source>
</evidence>
<gene>
    <name evidence="2" type="ORF">Psi01_15470</name>
</gene>